<feature type="region of interest" description="Disordered" evidence="2">
    <location>
        <begin position="405"/>
        <end position="432"/>
    </location>
</feature>
<dbReference type="Proteomes" id="UP001596052">
    <property type="component" value="Unassembled WGS sequence"/>
</dbReference>
<comment type="caution">
    <text evidence="4">The sequence shown here is derived from an EMBL/GenBank/DDBJ whole genome shotgun (WGS) entry which is preliminary data.</text>
</comment>
<proteinExistence type="predicted"/>
<keyword evidence="3" id="KW-0472">Membrane</keyword>
<evidence type="ECO:0000256" key="2">
    <source>
        <dbReference type="SAM" id="MobiDB-lite"/>
    </source>
</evidence>
<evidence type="ECO:0000256" key="3">
    <source>
        <dbReference type="SAM" id="Phobius"/>
    </source>
</evidence>
<evidence type="ECO:0000313" key="5">
    <source>
        <dbReference type="Proteomes" id="UP001596052"/>
    </source>
</evidence>
<feature type="region of interest" description="Disordered" evidence="2">
    <location>
        <begin position="342"/>
        <end position="393"/>
    </location>
</feature>
<feature type="transmembrane region" description="Helical" evidence="3">
    <location>
        <begin position="61"/>
        <end position="80"/>
    </location>
</feature>
<gene>
    <name evidence="4" type="ORF">ACFQDI_16025</name>
</gene>
<evidence type="ECO:0000313" key="4">
    <source>
        <dbReference type="EMBL" id="MFC5456371.1"/>
    </source>
</evidence>
<feature type="compositionally biased region" description="Gly residues" evidence="2">
    <location>
        <begin position="346"/>
        <end position="363"/>
    </location>
</feature>
<name>A0ABW0KTM3_9BACT</name>
<dbReference type="RefSeq" id="WP_377168543.1">
    <property type="nucleotide sequence ID" value="NZ_JBHSMQ010000005.1"/>
</dbReference>
<dbReference type="EMBL" id="JBHSMQ010000005">
    <property type="protein sequence ID" value="MFC5456371.1"/>
    <property type="molecule type" value="Genomic_DNA"/>
</dbReference>
<evidence type="ECO:0000256" key="1">
    <source>
        <dbReference type="SAM" id="Coils"/>
    </source>
</evidence>
<evidence type="ECO:0008006" key="6">
    <source>
        <dbReference type="Google" id="ProtNLM"/>
    </source>
</evidence>
<protein>
    <recommendedName>
        <fullName evidence="6">DUF4175 domain-containing protein</fullName>
    </recommendedName>
</protein>
<reference evidence="5" key="1">
    <citation type="journal article" date="2019" name="Int. J. Syst. Evol. Microbiol.">
        <title>The Global Catalogue of Microorganisms (GCM) 10K type strain sequencing project: providing services to taxonomists for standard genome sequencing and annotation.</title>
        <authorList>
            <consortium name="The Broad Institute Genomics Platform"/>
            <consortium name="The Broad Institute Genome Sequencing Center for Infectious Disease"/>
            <person name="Wu L."/>
            <person name="Ma J."/>
        </authorList>
    </citation>
    <scope>NUCLEOTIDE SEQUENCE [LARGE SCALE GENOMIC DNA]</scope>
    <source>
        <strain evidence="5">CGMCC 4.1469</strain>
    </source>
</reference>
<feature type="transmembrane region" description="Helical" evidence="3">
    <location>
        <begin position="27"/>
        <end position="49"/>
    </location>
</feature>
<keyword evidence="1" id="KW-0175">Coiled coil</keyword>
<sequence>MMDQAQLSHAWLRQARRTRRKVNAGWWLARSMPLMVMAGVVGFAAIFLLRSRGMELGWHAVWPWALSALAALIITGWLLARRQFISSSQALVRLESELHLHNALTTAVAGRGVWPAMVPAADDGWRWRWQTVGGPVVAFAASLALAIWLPVAQDAEAKEPTVEPQAWAQMEDWLQKLKEDQIITQEEKDEQLAKIADLRDQPPEKWFSHESLHAGDTLKEQLQRDIRQLAQNLAAAERSLNALKNYADQLSVEAREQLLKDFDQALADMKSGSLELDPKLLEAITAIDPKNLQGLSKEQMKQLGESMKKKAGACNGMCKNPGFLGDGEGEDDALAEALGLQKKQGSGMGDGDGEGPGNGGVSRGPGTAPLTLSDQENDFGTDKKEAVSNTDLSRAQVGDMLALQNGKHEVDKTARGPQAAGAVQNAGQGGEQVWRESLTPDEKAVLKRVFR</sequence>
<organism evidence="4 5">
    <name type="scientific">Prosthecobacter fluviatilis</name>
    <dbReference type="NCBI Taxonomy" id="445931"/>
    <lineage>
        <taxon>Bacteria</taxon>
        <taxon>Pseudomonadati</taxon>
        <taxon>Verrucomicrobiota</taxon>
        <taxon>Verrucomicrobiia</taxon>
        <taxon>Verrucomicrobiales</taxon>
        <taxon>Verrucomicrobiaceae</taxon>
        <taxon>Prosthecobacter</taxon>
    </lineage>
</organism>
<accession>A0ABW0KTM3</accession>
<keyword evidence="3" id="KW-0812">Transmembrane</keyword>
<feature type="coiled-coil region" evidence="1">
    <location>
        <begin position="219"/>
        <end position="253"/>
    </location>
</feature>
<keyword evidence="3" id="KW-1133">Transmembrane helix</keyword>
<keyword evidence="5" id="KW-1185">Reference proteome</keyword>
<feature type="transmembrane region" description="Helical" evidence="3">
    <location>
        <begin position="132"/>
        <end position="151"/>
    </location>
</feature>